<feature type="transmembrane region" description="Helical" evidence="2">
    <location>
        <begin position="48"/>
        <end position="66"/>
    </location>
</feature>
<dbReference type="AlphaFoldDB" id="A0A852SU45"/>
<comment type="caution">
    <text evidence="4">The sequence shown here is derived from an EMBL/GenBank/DDBJ whole genome shotgun (WGS) entry which is preliminary data.</text>
</comment>
<keyword evidence="2" id="KW-0472">Membrane</keyword>
<dbReference type="Proteomes" id="UP000549913">
    <property type="component" value="Unassembled WGS sequence"/>
</dbReference>
<dbReference type="PANTHER" id="PTHR36834:SF1">
    <property type="entry name" value="INTEGRAL MEMBRANE PROTEIN"/>
    <property type="match status" value="1"/>
</dbReference>
<proteinExistence type="predicted"/>
<evidence type="ECO:0000313" key="4">
    <source>
        <dbReference type="EMBL" id="NYD72469.1"/>
    </source>
</evidence>
<organism evidence="4 5">
    <name type="scientific">Herbiconiux flava</name>
    <dbReference type="NCBI Taxonomy" id="881268"/>
    <lineage>
        <taxon>Bacteria</taxon>
        <taxon>Bacillati</taxon>
        <taxon>Actinomycetota</taxon>
        <taxon>Actinomycetes</taxon>
        <taxon>Micrococcales</taxon>
        <taxon>Microbacteriaceae</taxon>
        <taxon>Herbiconiux</taxon>
    </lineage>
</organism>
<dbReference type="RefSeq" id="WP_179549224.1">
    <property type="nucleotide sequence ID" value="NZ_BSEW01000001.1"/>
</dbReference>
<dbReference type="Pfam" id="PF04892">
    <property type="entry name" value="VanZ"/>
    <property type="match status" value="1"/>
</dbReference>
<sequence length="155" mass="17022">MLYAAAVLVVVMWPSPVDEKARGMLARILKGLHDRHLLEFLGYPQVEFLSNVALFIPLGLLLGLLLGRRIWGLAVLLCLAGSVAIELTQYVFLPDRFATVDDVIANTLGGLIGALVAGALLARWRRRRESRLRRRAVALPPPPPRDGWGPGTVQL</sequence>
<dbReference type="EMBL" id="JACCBM010000001">
    <property type="protein sequence ID" value="NYD72469.1"/>
    <property type="molecule type" value="Genomic_DNA"/>
</dbReference>
<evidence type="ECO:0000259" key="3">
    <source>
        <dbReference type="Pfam" id="PF04892"/>
    </source>
</evidence>
<keyword evidence="5" id="KW-1185">Reference proteome</keyword>
<dbReference type="PANTHER" id="PTHR36834">
    <property type="entry name" value="MEMBRANE PROTEIN-RELATED"/>
    <property type="match status" value="1"/>
</dbReference>
<evidence type="ECO:0000313" key="5">
    <source>
        <dbReference type="Proteomes" id="UP000549913"/>
    </source>
</evidence>
<evidence type="ECO:0000256" key="2">
    <source>
        <dbReference type="SAM" id="Phobius"/>
    </source>
</evidence>
<reference evidence="4 5" key="1">
    <citation type="submission" date="2020-07" db="EMBL/GenBank/DDBJ databases">
        <title>Sequencing the genomes of 1000 actinobacteria strains.</title>
        <authorList>
            <person name="Klenk H.-P."/>
        </authorList>
    </citation>
    <scope>NUCLEOTIDE SEQUENCE [LARGE SCALE GENOMIC DNA]</scope>
    <source>
        <strain evidence="4 5">DSM 26474</strain>
    </source>
</reference>
<protein>
    <submittedName>
        <fullName evidence="4">Putative membrane protein YeaQ/YmgE (Transglycosylase-associated protein family)</fullName>
    </submittedName>
</protein>
<gene>
    <name evidence="4" type="ORF">BJ984_003627</name>
</gene>
<evidence type="ECO:0000256" key="1">
    <source>
        <dbReference type="SAM" id="MobiDB-lite"/>
    </source>
</evidence>
<dbReference type="InterPro" id="IPR006976">
    <property type="entry name" value="VanZ-like"/>
</dbReference>
<feature type="transmembrane region" description="Helical" evidence="2">
    <location>
        <begin position="73"/>
        <end position="92"/>
    </location>
</feature>
<dbReference type="InterPro" id="IPR053150">
    <property type="entry name" value="Teicoplanin_resist-assoc"/>
</dbReference>
<feature type="region of interest" description="Disordered" evidence="1">
    <location>
        <begin position="135"/>
        <end position="155"/>
    </location>
</feature>
<feature type="transmembrane region" description="Helical" evidence="2">
    <location>
        <begin position="104"/>
        <end position="124"/>
    </location>
</feature>
<name>A0A852SU45_9MICO</name>
<accession>A0A852SU45</accession>
<keyword evidence="2" id="KW-1133">Transmembrane helix</keyword>
<feature type="domain" description="VanZ-like" evidence="3">
    <location>
        <begin position="2"/>
        <end position="117"/>
    </location>
</feature>
<keyword evidence="2" id="KW-0812">Transmembrane</keyword>